<accession>A0A5B7GTS4</accession>
<organism evidence="1 2">
    <name type="scientific">Portunus trituberculatus</name>
    <name type="common">Swimming crab</name>
    <name type="synonym">Neptunus trituberculatus</name>
    <dbReference type="NCBI Taxonomy" id="210409"/>
    <lineage>
        <taxon>Eukaryota</taxon>
        <taxon>Metazoa</taxon>
        <taxon>Ecdysozoa</taxon>
        <taxon>Arthropoda</taxon>
        <taxon>Crustacea</taxon>
        <taxon>Multicrustacea</taxon>
        <taxon>Malacostraca</taxon>
        <taxon>Eumalacostraca</taxon>
        <taxon>Eucarida</taxon>
        <taxon>Decapoda</taxon>
        <taxon>Pleocyemata</taxon>
        <taxon>Brachyura</taxon>
        <taxon>Eubrachyura</taxon>
        <taxon>Portunoidea</taxon>
        <taxon>Portunidae</taxon>
        <taxon>Portuninae</taxon>
        <taxon>Portunus</taxon>
    </lineage>
</organism>
<proteinExistence type="predicted"/>
<reference evidence="1 2" key="1">
    <citation type="submission" date="2019-05" db="EMBL/GenBank/DDBJ databases">
        <title>Another draft genome of Portunus trituberculatus and its Hox gene families provides insights of decapod evolution.</title>
        <authorList>
            <person name="Jeong J.-H."/>
            <person name="Song I."/>
            <person name="Kim S."/>
            <person name="Choi T."/>
            <person name="Kim D."/>
            <person name="Ryu S."/>
            <person name="Kim W."/>
        </authorList>
    </citation>
    <scope>NUCLEOTIDE SEQUENCE [LARGE SCALE GENOMIC DNA]</scope>
    <source>
        <tissue evidence="1">Muscle</tissue>
    </source>
</reference>
<name>A0A5B7GTS4_PORTR</name>
<protein>
    <submittedName>
        <fullName evidence="1">Uncharacterized protein</fullName>
    </submittedName>
</protein>
<evidence type="ECO:0000313" key="2">
    <source>
        <dbReference type="Proteomes" id="UP000324222"/>
    </source>
</evidence>
<evidence type="ECO:0000313" key="1">
    <source>
        <dbReference type="EMBL" id="MPC60428.1"/>
    </source>
</evidence>
<dbReference type="EMBL" id="VSRR010017507">
    <property type="protein sequence ID" value="MPC60428.1"/>
    <property type="molecule type" value="Genomic_DNA"/>
</dbReference>
<dbReference type="Proteomes" id="UP000324222">
    <property type="component" value="Unassembled WGS sequence"/>
</dbReference>
<sequence>MGIAGAFAAAAARVVPPEGVVAAAARAGHPAAVRSVDGAGPMVPLGGTVVASLADPGALSIEGEVERIVLQHHPVPPLAGLTKQHSVPYLGEAAEERRGGLIPRRLGVILLLLMVLLFLDGRGQGEWGAVQVREGGGAWRG</sequence>
<keyword evidence="2" id="KW-1185">Reference proteome</keyword>
<dbReference type="AlphaFoldDB" id="A0A5B7GTS4"/>
<comment type="caution">
    <text evidence="1">The sequence shown here is derived from an EMBL/GenBank/DDBJ whole genome shotgun (WGS) entry which is preliminary data.</text>
</comment>
<gene>
    <name evidence="1" type="ORF">E2C01_054471</name>
</gene>